<feature type="domain" description="DUF3322" evidence="2">
    <location>
        <begin position="29"/>
        <end position="193"/>
    </location>
</feature>
<dbReference type="InterPro" id="IPR024537">
    <property type="entry name" value="DUF3322"/>
</dbReference>
<dbReference type="AlphaFoldDB" id="U1LMZ4"/>
<accession>U1LMZ4</accession>
<gene>
    <name evidence="3" type="ORF">L332_02390</name>
</gene>
<dbReference type="InterPro" id="IPR014544">
    <property type="entry name" value="UCP028408"/>
</dbReference>
<feature type="domain" description="Wadjet protein JetD C-terminal" evidence="1">
    <location>
        <begin position="210"/>
        <end position="374"/>
    </location>
</feature>
<dbReference type="EMBL" id="ASHR01000035">
    <property type="protein sequence ID" value="ERG63302.1"/>
    <property type="molecule type" value="Genomic_DNA"/>
</dbReference>
<proteinExistence type="predicted"/>
<evidence type="ECO:0000313" key="3">
    <source>
        <dbReference type="EMBL" id="ERG63302.1"/>
    </source>
</evidence>
<name>U1LMZ4_9MICO</name>
<dbReference type="Proteomes" id="UP000016462">
    <property type="component" value="Unassembled WGS sequence"/>
</dbReference>
<sequence length="382" mass="40908">MIPVDEARARVAARVAALARDWAADPAAAAGAVVRIALHPPSERDALAQQGAVIAWRDAWTAAATEPGVALEWATRSWSRLGAQSVPARVAIEGADALARFAGRETADAWARVRDRVAAAIEGLGGGAAVASAARSHATALAAYGDDEFQTVLDVSRWLAEHPVDGMRPRQLPIRGVDSKWFGAHRAVVSALVLAASGRESLGIVGDAQQFRVRLLDERVLPGAPRAFGASVDELAVLRVEADAVLVLENLETLLALPPMPGVVAVHGAGYAAAELARIPWLTGARVRYWGDLDSNGFAILHRLRSALPSVVSVVMDEEALLAHRDLWVREPKPARGAYPTLEPFEQAALDRVRDEGDVRLEQERIPWAFALERLDAALAQR</sequence>
<comment type="caution">
    <text evidence="3">The sequence shown here is derived from an EMBL/GenBank/DDBJ whole genome shotgun (WGS) entry which is preliminary data.</text>
</comment>
<keyword evidence="4" id="KW-1185">Reference proteome</keyword>
<dbReference type="Pfam" id="PF09983">
    <property type="entry name" value="JetD_C"/>
    <property type="match status" value="1"/>
</dbReference>
<evidence type="ECO:0008006" key="5">
    <source>
        <dbReference type="Google" id="ProtNLM"/>
    </source>
</evidence>
<dbReference type="InterPro" id="IPR024534">
    <property type="entry name" value="JetD_C"/>
</dbReference>
<dbReference type="PIRSF" id="PIRSF028408">
    <property type="entry name" value="UCP028408"/>
    <property type="match status" value="1"/>
</dbReference>
<organism evidence="3 4">
    <name type="scientific">Agrococcus pavilionensis RW1</name>
    <dbReference type="NCBI Taxonomy" id="1330458"/>
    <lineage>
        <taxon>Bacteria</taxon>
        <taxon>Bacillati</taxon>
        <taxon>Actinomycetota</taxon>
        <taxon>Actinomycetes</taxon>
        <taxon>Micrococcales</taxon>
        <taxon>Microbacteriaceae</taxon>
        <taxon>Agrococcus</taxon>
    </lineage>
</organism>
<evidence type="ECO:0000313" key="4">
    <source>
        <dbReference type="Proteomes" id="UP000016462"/>
    </source>
</evidence>
<dbReference type="Pfam" id="PF11795">
    <property type="entry name" value="DUF3322"/>
    <property type="match status" value="1"/>
</dbReference>
<evidence type="ECO:0000259" key="2">
    <source>
        <dbReference type="Pfam" id="PF11795"/>
    </source>
</evidence>
<reference evidence="3 4" key="1">
    <citation type="journal article" date="2013" name="Genome Announc.">
        <title>First draft genome sequence from a member of the genus agrococcus, isolated from modern microbialites.</title>
        <authorList>
            <person name="White R.A.III."/>
            <person name="Grassa C.J."/>
            <person name="Suttle C.A."/>
        </authorList>
    </citation>
    <scope>NUCLEOTIDE SEQUENCE [LARGE SCALE GENOMIC DNA]</scope>
    <source>
        <strain evidence="3 4">RW1</strain>
    </source>
</reference>
<evidence type="ECO:0000259" key="1">
    <source>
        <dbReference type="Pfam" id="PF09983"/>
    </source>
</evidence>
<protein>
    <recommendedName>
        <fullName evidence="5">Wadjet protein JetD C-terminal domain-containing protein</fullName>
    </recommendedName>
</protein>